<accession>A0A5D2D3W8</accession>
<dbReference type="AlphaFoldDB" id="A0A5D2D3W8"/>
<evidence type="ECO:0000313" key="3">
    <source>
        <dbReference type="Proteomes" id="UP000323506"/>
    </source>
</evidence>
<keyword evidence="1" id="KW-1133">Transmembrane helix</keyword>
<feature type="transmembrane region" description="Helical" evidence="1">
    <location>
        <begin position="70"/>
        <end position="90"/>
    </location>
</feature>
<proteinExistence type="predicted"/>
<protein>
    <submittedName>
        <fullName evidence="2">Uncharacterized protein</fullName>
    </submittedName>
</protein>
<reference evidence="2 3" key="1">
    <citation type="submission" date="2019-06" db="EMBL/GenBank/DDBJ databases">
        <title>WGS assembly of Gossypium darwinii.</title>
        <authorList>
            <person name="Chen Z.J."/>
            <person name="Sreedasyam A."/>
            <person name="Ando A."/>
            <person name="Song Q."/>
            <person name="De L."/>
            <person name="Hulse-Kemp A."/>
            <person name="Ding M."/>
            <person name="Ye W."/>
            <person name="Kirkbride R."/>
            <person name="Jenkins J."/>
            <person name="Plott C."/>
            <person name="Lovell J."/>
            <person name="Lin Y.-M."/>
            <person name="Vaughn R."/>
            <person name="Liu B."/>
            <person name="Li W."/>
            <person name="Simpson S."/>
            <person name="Scheffler B."/>
            <person name="Saski C."/>
            <person name="Grover C."/>
            <person name="Hu G."/>
            <person name="Conover J."/>
            <person name="Carlson J."/>
            <person name="Shu S."/>
            <person name="Boston L."/>
            <person name="Williams M."/>
            <person name="Peterson D."/>
            <person name="Mcgee K."/>
            <person name="Jones D."/>
            <person name="Wendel J."/>
            <person name="Stelly D."/>
            <person name="Grimwood J."/>
            <person name="Schmutz J."/>
        </authorList>
    </citation>
    <scope>NUCLEOTIDE SEQUENCE [LARGE SCALE GENOMIC DNA]</scope>
    <source>
        <strain evidence="2">1808015.09</strain>
    </source>
</reference>
<keyword evidence="1" id="KW-0812">Transmembrane</keyword>
<dbReference type="EMBL" id="CM017703">
    <property type="protein sequence ID" value="TYG75778.1"/>
    <property type="molecule type" value="Genomic_DNA"/>
</dbReference>
<feature type="transmembrane region" description="Helical" evidence="1">
    <location>
        <begin position="42"/>
        <end position="63"/>
    </location>
</feature>
<keyword evidence="3" id="KW-1185">Reference proteome</keyword>
<gene>
    <name evidence="2" type="ORF">ES288_D03G060200v1</name>
</gene>
<keyword evidence="1" id="KW-0472">Membrane</keyword>
<sequence length="91" mass="10667">MAVWWATLRGQMDCGKEILFPLSFLLLQWECCLGYWRLLLAMLYSCCCPSLYLSILTPVGGLGRYFHKRFVVCLIYDLVKYAFVVVIIRFK</sequence>
<organism evidence="2 3">
    <name type="scientific">Gossypium darwinii</name>
    <name type="common">Darwin's cotton</name>
    <name type="synonym">Gossypium barbadense var. darwinii</name>
    <dbReference type="NCBI Taxonomy" id="34276"/>
    <lineage>
        <taxon>Eukaryota</taxon>
        <taxon>Viridiplantae</taxon>
        <taxon>Streptophyta</taxon>
        <taxon>Embryophyta</taxon>
        <taxon>Tracheophyta</taxon>
        <taxon>Spermatophyta</taxon>
        <taxon>Magnoliopsida</taxon>
        <taxon>eudicotyledons</taxon>
        <taxon>Gunneridae</taxon>
        <taxon>Pentapetalae</taxon>
        <taxon>rosids</taxon>
        <taxon>malvids</taxon>
        <taxon>Malvales</taxon>
        <taxon>Malvaceae</taxon>
        <taxon>Malvoideae</taxon>
        <taxon>Gossypium</taxon>
    </lineage>
</organism>
<name>A0A5D2D3W8_GOSDA</name>
<evidence type="ECO:0000256" key="1">
    <source>
        <dbReference type="SAM" id="Phobius"/>
    </source>
</evidence>
<dbReference type="Proteomes" id="UP000323506">
    <property type="component" value="Chromosome D03"/>
</dbReference>
<evidence type="ECO:0000313" key="2">
    <source>
        <dbReference type="EMBL" id="TYG75778.1"/>
    </source>
</evidence>